<reference evidence="4" key="1">
    <citation type="journal article" date="2019" name="Int. J. Syst. Evol. Microbiol.">
        <title>The Global Catalogue of Microorganisms (GCM) 10K type strain sequencing project: providing services to taxonomists for standard genome sequencing and annotation.</title>
        <authorList>
            <consortium name="The Broad Institute Genomics Platform"/>
            <consortium name="The Broad Institute Genome Sequencing Center for Infectious Disease"/>
            <person name="Wu L."/>
            <person name="Ma J."/>
        </authorList>
    </citation>
    <scope>NUCLEOTIDE SEQUENCE [LARGE SCALE GENOMIC DNA]</scope>
    <source>
        <strain evidence="4">JCM 17326</strain>
    </source>
</reference>
<dbReference type="EMBL" id="BAABDQ010000066">
    <property type="protein sequence ID" value="GAA3622034.1"/>
    <property type="molecule type" value="Genomic_DNA"/>
</dbReference>
<dbReference type="InterPro" id="IPR005149">
    <property type="entry name" value="Tscrpt_reg_PadR_N"/>
</dbReference>
<name>A0ABP7A100_9ACTN</name>
<gene>
    <name evidence="3" type="ORF">GCM10022419_129640</name>
</gene>
<sequence length="178" mass="19823">MDDLNATGASLLGFLHDAPKTGWDLLQEIERGFGHFWNVTASHVYRELKALQARGYIEAGERQARDRRPYTITASGREAFADWLRQAPGQETMRIPLLVTLWFGAHLDPGLLREFIEGHQAVNARRLARYRSVPSDMLDADPYLAAVVGFGIAYEQAVLAWMDSLDSLPGLPAVSDQA</sequence>
<accession>A0ABP7A100</accession>
<protein>
    <recommendedName>
        <fullName evidence="5">PadR family transcriptional regulator</fullName>
    </recommendedName>
</protein>
<dbReference type="PANTHER" id="PTHR43252">
    <property type="entry name" value="TRANSCRIPTIONAL REGULATOR YQJI"/>
    <property type="match status" value="1"/>
</dbReference>
<feature type="domain" description="Transcription regulator PadR C-terminal" evidence="2">
    <location>
        <begin position="93"/>
        <end position="164"/>
    </location>
</feature>
<dbReference type="InterPro" id="IPR036388">
    <property type="entry name" value="WH-like_DNA-bd_sf"/>
</dbReference>
<comment type="caution">
    <text evidence="3">The sequence shown here is derived from an EMBL/GenBank/DDBJ whole genome shotgun (WGS) entry which is preliminary data.</text>
</comment>
<dbReference type="InterPro" id="IPR036390">
    <property type="entry name" value="WH_DNA-bd_sf"/>
</dbReference>
<dbReference type="Proteomes" id="UP001500630">
    <property type="component" value="Unassembled WGS sequence"/>
</dbReference>
<evidence type="ECO:0000313" key="4">
    <source>
        <dbReference type="Proteomes" id="UP001500630"/>
    </source>
</evidence>
<dbReference type="SUPFAM" id="SSF46785">
    <property type="entry name" value="Winged helix' DNA-binding domain"/>
    <property type="match status" value="1"/>
</dbReference>
<evidence type="ECO:0000259" key="1">
    <source>
        <dbReference type="Pfam" id="PF03551"/>
    </source>
</evidence>
<dbReference type="RefSeq" id="WP_345579490.1">
    <property type="nucleotide sequence ID" value="NZ_BAABDQ010000066.1"/>
</dbReference>
<dbReference type="Pfam" id="PF10400">
    <property type="entry name" value="Vir_act_alpha_C"/>
    <property type="match status" value="1"/>
</dbReference>
<evidence type="ECO:0000259" key="2">
    <source>
        <dbReference type="Pfam" id="PF10400"/>
    </source>
</evidence>
<dbReference type="PANTHER" id="PTHR43252:SF2">
    <property type="entry name" value="TRANSCRIPTION REGULATOR, PADR-LIKE FAMILY"/>
    <property type="match status" value="1"/>
</dbReference>
<dbReference type="Pfam" id="PF03551">
    <property type="entry name" value="PadR"/>
    <property type="match status" value="1"/>
</dbReference>
<feature type="domain" description="Transcription regulator PadR N-terminal" evidence="1">
    <location>
        <begin position="11"/>
        <end position="81"/>
    </location>
</feature>
<dbReference type="Gene3D" id="1.10.10.10">
    <property type="entry name" value="Winged helix-like DNA-binding domain superfamily/Winged helix DNA-binding domain"/>
    <property type="match status" value="1"/>
</dbReference>
<keyword evidence="4" id="KW-1185">Reference proteome</keyword>
<evidence type="ECO:0000313" key="3">
    <source>
        <dbReference type="EMBL" id="GAA3622034.1"/>
    </source>
</evidence>
<organism evidence="3 4">
    <name type="scientific">Nonomuraea rosea</name>
    <dbReference type="NCBI Taxonomy" id="638574"/>
    <lineage>
        <taxon>Bacteria</taxon>
        <taxon>Bacillati</taxon>
        <taxon>Actinomycetota</taxon>
        <taxon>Actinomycetes</taxon>
        <taxon>Streptosporangiales</taxon>
        <taxon>Streptosporangiaceae</taxon>
        <taxon>Nonomuraea</taxon>
    </lineage>
</organism>
<proteinExistence type="predicted"/>
<dbReference type="InterPro" id="IPR018309">
    <property type="entry name" value="Tscrpt_reg_PadR_C"/>
</dbReference>
<evidence type="ECO:0008006" key="5">
    <source>
        <dbReference type="Google" id="ProtNLM"/>
    </source>
</evidence>